<dbReference type="SUPFAM" id="SSF141868">
    <property type="entry name" value="EAL domain-like"/>
    <property type="match status" value="1"/>
</dbReference>
<reference evidence="6 7" key="1">
    <citation type="submission" date="2018-07" db="EMBL/GenBank/DDBJ databases">
        <title>Marsedoiliclastica nanhaica gen. nov. sp. nov., a novel marine hydrocarbonoclastic bacterium isolated from an in-situ enriched hydrocarbon-degrading consortium in deep-sea sediment.</title>
        <authorList>
            <person name="Dong C."/>
            <person name="Ma T."/>
            <person name="Liu R."/>
            <person name="Shao Z."/>
        </authorList>
    </citation>
    <scope>NUCLEOTIDE SEQUENCE [LARGE SCALE GENOMIC DNA]</scope>
    <source>
        <strain evidence="7">soil36-7</strain>
    </source>
</reference>
<dbReference type="InterPro" id="IPR029787">
    <property type="entry name" value="Nucleotide_cyclase"/>
</dbReference>
<dbReference type="Gene3D" id="3.30.450.40">
    <property type="match status" value="1"/>
</dbReference>
<dbReference type="NCBIfam" id="TIGR00229">
    <property type="entry name" value="sensory_box"/>
    <property type="match status" value="2"/>
</dbReference>
<dbReference type="PROSITE" id="PS50112">
    <property type="entry name" value="PAS"/>
    <property type="match status" value="1"/>
</dbReference>
<dbReference type="Pfam" id="PF00990">
    <property type="entry name" value="GGDEF"/>
    <property type="match status" value="1"/>
</dbReference>
<dbReference type="Pfam" id="PF08447">
    <property type="entry name" value="PAS_3"/>
    <property type="match status" value="1"/>
</dbReference>
<dbReference type="KEGG" id="hmi:soil367_14850"/>
<accession>A0A4P7XJ23</accession>
<dbReference type="CDD" id="cd01948">
    <property type="entry name" value="EAL"/>
    <property type="match status" value="1"/>
</dbReference>
<dbReference type="InterPro" id="IPR035965">
    <property type="entry name" value="PAS-like_dom_sf"/>
</dbReference>
<dbReference type="InterPro" id="IPR000700">
    <property type="entry name" value="PAS-assoc_C"/>
</dbReference>
<evidence type="ECO:0000259" key="2">
    <source>
        <dbReference type="PROSITE" id="PS50112"/>
    </source>
</evidence>
<dbReference type="InterPro" id="IPR043128">
    <property type="entry name" value="Rev_trsase/Diguanyl_cyclase"/>
</dbReference>
<dbReference type="SMART" id="SM00065">
    <property type="entry name" value="GAF"/>
    <property type="match status" value="1"/>
</dbReference>
<dbReference type="AlphaFoldDB" id="A0A4P7XJ23"/>
<dbReference type="InterPro" id="IPR001610">
    <property type="entry name" value="PAC"/>
</dbReference>
<protein>
    <submittedName>
        <fullName evidence="6">EAL domain-containing protein</fullName>
    </submittedName>
</protein>
<dbReference type="SMART" id="SM00091">
    <property type="entry name" value="PAS"/>
    <property type="match status" value="3"/>
</dbReference>
<dbReference type="Pfam" id="PF00563">
    <property type="entry name" value="EAL"/>
    <property type="match status" value="1"/>
</dbReference>
<proteinExistence type="predicted"/>
<evidence type="ECO:0000313" key="6">
    <source>
        <dbReference type="EMBL" id="QCF27109.1"/>
    </source>
</evidence>
<dbReference type="FunFam" id="3.30.70.270:FF:000001">
    <property type="entry name" value="Diguanylate cyclase domain protein"/>
    <property type="match status" value="1"/>
</dbReference>
<feature type="domain" description="PAC" evidence="3">
    <location>
        <begin position="683"/>
        <end position="733"/>
    </location>
</feature>
<comment type="cofactor">
    <cofactor evidence="1">
        <name>Mg(2+)</name>
        <dbReference type="ChEBI" id="CHEBI:18420"/>
    </cofactor>
</comment>
<dbReference type="Pfam" id="PF13185">
    <property type="entry name" value="GAF_2"/>
    <property type="match status" value="1"/>
</dbReference>
<dbReference type="Gene3D" id="3.30.450.20">
    <property type="entry name" value="PAS domain"/>
    <property type="match status" value="4"/>
</dbReference>
<dbReference type="PROSITE" id="PS50887">
    <property type="entry name" value="GGDEF"/>
    <property type="match status" value="1"/>
</dbReference>
<dbReference type="Gene3D" id="3.30.70.270">
    <property type="match status" value="1"/>
</dbReference>
<gene>
    <name evidence="6" type="ORF">soil367_14850</name>
</gene>
<dbReference type="SUPFAM" id="SSF55781">
    <property type="entry name" value="GAF domain-like"/>
    <property type="match status" value="1"/>
</dbReference>
<dbReference type="PANTHER" id="PTHR44757:SF2">
    <property type="entry name" value="BIOFILM ARCHITECTURE MAINTENANCE PROTEIN MBAA"/>
    <property type="match status" value="1"/>
</dbReference>
<dbReference type="InterPro" id="IPR000160">
    <property type="entry name" value="GGDEF_dom"/>
</dbReference>
<feature type="domain" description="GGDEF" evidence="5">
    <location>
        <begin position="765"/>
        <end position="898"/>
    </location>
</feature>
<organism evidence="6 7">
    <name type="scientific">Hydrocarboniclastica marina</name>
    <dbReference type="NCBI Taxonomy" id="2259620"/>
    <lineage>
        <taxon>Bacteria</taxon>
        <taxon>Pseudomonadati</taxon>
        <taxon>Pseudomonadota</taxon>
        <taxon>Gammaproteobacteria</taxon>
        <taxon>Alteromonadales</taxon>
        <taxon>Alteromonadaceae</taxon>
        <taxon>Hydrocarboniclastica</taxon>
    </lineage>
</organism>
<dbReference type="PROSITE" id="PS50113">
    <property type="entry name" value="PAC"/>
    <property type="match status" value="2"/>
</dbReference>
<dbReference type="CDD" id="cd00130">
    <property type="entry name" value="PAS"/>
    <property type="match status" value="2"/>
</dbReference>
<dbReference type="CDD" id="cd01949">
    <property type="entry name" value="GGDEF"/>
    <property type="match status" value="1"/>
</dbReference>
<sequence length="1166" mass="129402">MSAQGRRDMGDNGQSDWPRAECTMAALIRQHDWTKAGLGRIGTWSEAMRAAVDILLELPVPAVLLCGRDLVQIYNDPYRRVLGNRHPAALGQPTRDCWPEVWDFNRPLYEAVLGEGKSFSFSDKALTLERDGASEEAFFTLTYSAVPNLECNAILVTAEETTERVRTRELQKERDGLISQLSQHRLGLLEEVFELAPSFLHILQGNNFTIEFANEAFRRLAGCDDLQGMPVLDVLPGMAASGLGEILRAVLDSGEPYVGGEFPITVKTSAGETQHLYIDICYHPLFEQDGSCARILGHGFDVTEQVQKRQASQTMQSTSSHRFRLLAQALARVTAASHQSEIMEVVRSSARELTGADGISLVLKDGDQCHYVSEDSPLGPLWQGRRFPSISCISGWSISRRETAIVESVFDDPRVPLELYKPTFVRSIVMVPLDTHEPTGAIGAYWSEPRCPEPEQVALLEALAQAAGNALDQRATEQRLRQSEARMDALFARAPVGLSEISLAGEVLRVNDELCRIVGRSPEVMRTVGIPDVTHPDDVAHSLETFGNVLASGNATSIDKRYVRPNGEVIWSRSSLTRLEDAGGEAYGVLAVTVDLSERVAAEEALRASEGRYRALADLSPDGILVQADDAIQYANAAAARIMGARSAEDLIGVAALQFVDDRYRELVQLRIGRLLESDKPAPLLEERWRRVDGKPVDLEVSAAPVVLEGKKAVQILIRDITERKQAEKRVWEHANFCPLTRLPNRRLFRDRLGQEVKKAYRGRYQLGLLFIDLDGFKQVNDRLGHDVGDQLLQEAARRLEQCVRHSDTVARLGGDEFTVILGELEDASVAEKVAQKIVTALSQTFYLGKEAAHVTGSVGITVFPDDASTSQELIRKADQAMYAAKQAGKNQFSYFTHEMDEKAHLRLRLAAELRDALQENQLEVYYQPIVCLRDCGIRKAEALLRWNHPIFGLVEPSQFIPLAEESGLISEIGDWVFTEAATCAKRWEGLLASGFQISVNKSPLQFRPRTSQQEWPGFLKDLDVPGHCISVEITEGVLLHASHSVADRLLEYRDAGIQVAIDDFGTGYSSMAYLKKFHIDYLKIDRSFVSDITDASARTIAETIIIMAHKLGLKVIAEGIETREQMDILASAGCDYGQGYLFSPAVPEHEFEQLLAYPRLPRTSN</sequence>
<name>A0A4P7XJ23_9ALTE</name>
<dbReference type="PANTHER" id="PTHR44757">
    <property type="entry name" value="DIGUANYLATE CYCLASE DGCP"/>
    <property type="match status" value="1"/>
</dbReference>
<dbReference type="PROSITE" id="PS50883">
    <property type="entry name" value="EAL"/>
    <property type="match status" value="1"/>
</dbReference>
<feature type="domain" description="PAS" evidence="2">
    <location>
        <begin position="483"/>
        <end position="553"/>
    </location>
</feature>
<dbReference type="SMART" id="SM00086">
    <property type="entry name" value="PAC"/>
    <property type="match status" value="3"/>
</dbReference>
<dbReference type="InterPro" id="IPR000014">
    <property type="entry name" value="PAS"/>
</dbReference>
<dbReference type="SUPFAM" id="SSF55073">
    <property type="entry name" value="Nucleotide cyclase"/>
    <property type="match status" value="1"/>
</dbReference>
<keyword evidence="7" id="KW-1185">Reference proteome</keyword>
<feature type="domain" description="EAL" evidence="4">
    <location>
        <begin position="907"/>
        <end position="1160"/>
    </location>
</feature>
<evidence type="ECO:0000256" key="1">
    <source>
        <dbReference type="ARBA" id="ARBA00001946"/>
    </source>
</evidence>
<dbReference type="InterPro" id="IPR052155">
    <property type="entry name" value="Biofilm_reg_signaling"/>
</dbReference>
<dbReference type="NCBIfam" id="TIGR00254">
    <property type="entry name" value="GGDEF"/>
    <property type="match status" value="1"/>
</dbReference>
<dbReference type="Pfam" id="PF08448">
    <property type="entry name" value="PAS_4"/>
    <property type="match status" value="1"/>
</dbReference>
<dbReference type="Pfam" id="PF13426">
    <property type="entry name" value="PAS_9"/>
    <property type="match status" value="1"/>
</dbReference>
<dbReference type="EMBL" id="CP031093">
    <property type="protein sequence ID" value="QCF27109.1"/>
    <property type="molecule type" value="Genomic_DNA"/>
</dbReference>
<dbReference type="InterPro" id="IPR029016">
    <property type="entry name" value="GAF-like_dom_sf"/>
</dbReference>
<dbReference type="Gene3D" id="3.20.20.450">
    <property type="entry name" value="EAL domain"/>
    <property type="match status" value="1"/>
</dbReference>
<dbReference type="InterPro" id="IPR013656">
    <property type="entry name" value="PAS_4"/>
</dbReference>
<evidence type="ECO:0000259" key="3">
    <source>
        <dbReference type="PROSITE" id="PS50113"/>
    </source>
</evidence>
<dbReference type="InterPro" id="IPR013655">
    <property type="entry name" value="PAS_fold_3"/>
</dbReference>
<dbReference type="InterPro" id="IPR035919">
    <property type="entry name" value="EAL_sf"/>
</dbReference>
<dbReference type="InterPro" id="IPR003018">
    <property type="entry name" value="GAF"/>
</dbReference>
<evidence type="ECO:0000259" key="5">
    <source>
        <dbReference type="PROSITE" id="PS50887"/>
    </source>
</evidence>
<dbReference type="InterPro" id="IPR001633">
    <property type="entry name" value="EAL_dom"/>
</dbReference>
<feature type="domain" description="PAC" evidence="3">
    <location>
        <begin position="556"/>
        <end position="608"/>
    </location>
</feature>
<dbReference type="SMART" id="SM00052">
    <property type="entry name" value="EAL"/>
    <property type="match status" value="1"/>
</dbReference>
<evidence type="ECO:0000313" key="7">
    <source>
        <dbReference type="Proteomes" id="UP000298049"/>
    </source>
</evidence>
<dbReference type="SUPFAM" id="SSF55785">
    <property type="entry name" value="PYP-like sensor domain (PAS domain)"/>
    <property type="match status" value="3"/>
</dbReference>
<dbReference type="SMART" id="SM00267">
    <property type="entry name" value="GGDEF"/>
    <property type="match status" value="1"/>
</dbReference>
<dbReference type="Proteomes" id="UP000298049">
    <property type="component" value="Chromosome"/>
</dbReference>
<evidence type="ECO:0000259" key="4">
    <source>
        <dbReference type="PROSITE" id="PS50883"/>
    </source>
</evidence>
<dbReference type="GO" id="GO:0003824">
    <property type="term" value="F:catalytic activity"/>
    <property type="evidence" value="ECO:0007669"/>
    <property type="project" value="UniProtKB-ARBA"/>
</dbReference>